<dbReference type="Pfam" id="PF03478">
    <property type="entry name" value="Beta-prop_KIB1-4"/>
    <property type="match status" value="1"/>
</dbReference>
<name>A0A8T3B5B6_DENNO</name>
<keyword evidence="3" id="KW-1185">Reference proteome</keyword>
<dbReference type="OrthoDB" id="1937564at2759"/>
<reference evidence="2" key="1">
    <citation type="journal article" date="2022" name="Front. Genet.">
        <title>Chromosome-Scale Assembly of the Dendrobium nobile Genome Provides Insights Into the Molecular Mechanism of the Biosynthesis of the Medicinal Active Ingredient of Dendrobium.</title>
        <authorList>
            <person name="Xu Q."/>
            <person name="Niu S.-C."/>
            <person name="Li K.-L."/>
            <person name="Zheng P.-J."/>
            <person name="Zhang X.-J."/>
            <person name="Jia Y."/>
            <person name="Liu Y."/>
            <person name="Niu Y.-X."/>
            <person name="Yu L.-H."/>
            <person name="Chen D.-F."/>
            <person name="Zhang G.-Q."/>
        </authorList>
    </citation>
    <scope>NUCLEOTIDE SEQUENCE</scope>
    <source>
        <tissue evidence="2">Leaf</tissue>
    </source>
</reference>
<evidence type="ECO:0000313" key="2">
    <source>
        <dbReference type="EMBL" id="KAI0504195.1"/>
    </source>
</evidence>
<dbReference type="InterPro" id="IPR005174">
    <property type="entry name" value="KIB1-4_b-propeller"/>
</dbReference>
<dbReference type="PANTHER" id="PTHR44259:SF114">
    <property type="entry name" value="OS06G0707300 PROTEIN"/>
    <property type="match status" value="1"/>
</dbReference>
<accession>A0A8T3B5B6</accession>
<dbReference type="AlphaFoldDB" id="A0A8T3B5B6"/>
<dbReference type="SUPFAM" id="SSF50978">
    <property type="entry name" value="WD40 repeat-like"/>
    <property type="match status" value="1"/>
</dbReference>
<evidence type="ECO:0000313" key="3">
    <source>
        <dbReference type="Proteomes" id="UP000829196"/>
    </source>
</evidence>
<evidence type="ECO:0000259" key="1">
    <source>
        <dbReference type="Pfam" id="PF03478"/>
    </source>
</evidence>
<dbReference type="InterPro" id="IPR036322">
    <property type="entry name" value="WD40_repeat_dom_sf"/>
</dbReference>
<feature type="domain" description="KIB1-4 beta-propeller" evidence="1">
    <location>
        <begin position="2"/>
        <end position="326"/>
    </location>
</feature>
<proteinExistence type="predicted"/>
<sequence length="363" mass="41202">MVGRRCVGSSPDGGWLVTLDLALQPRILNPLTHKEFRLPSLLNISTNIEAIKDGSDGVILEFVNYRSNMTQISYPANIFRDAFIRRVIITDAPPNHMCITDVDPPNVVAVAFYFLDGCMALARPEDPRWVRVERFPGFGSFMDAVYCHEDQLLYVVAKDGSVIGYDLPNFRTYPPLRPRPILCISPIPKICISPLNIHIQDICPIKYLVFLDGELLQIQRTSKSYTAKGTGCEDEYNSPIVGIETQHIEVMRFKSGPNDTYDPLSCWDKVQDIGNYSLFIGCNHTLVVSISENSELRPNCVYFTDDSYGQCDLVQQRKAWDVGVYDIKNETIEIFFPPDSDQQVIWPPPSWFMPPKLHLSFPK</sequence>
<organism evidence="2 3">
    <name type="scientific">Dendrobium nobile</name>
    <name type="common">Orchid</name>
    <dbReference type="NCBI Taxonomy" id="94219"/>
    <lineage>
        <taxon>Eukaryota</taxon>
        <taxon>Viridiplantae</taxon>
        <taxon>Streptophyta</taxon>
        <taxon>Embryophyta</taxon>
        <taxon>Tracheophyta</taxon>
        <taxon>Spermatophyta</taxon>
        <taxon>Magnoliopsida</taxon>
        <taxon>Liliopsida</taxon>
        <taxon>Asparagales</taxon>
        <taxon>Orchidaceae</taxon>
        <taxon>Epidendroideae</taxon>
        <taxon>Malaxideae</taxon>
        <taxon>Dendrobiinae</taxon>
        <taxon>Dendrobium</taxon>
    </lineage>
</organism>
<protein>
    <recommendedName>
        <fullName evidence="1">KIB1-4 beta-propeller domain-containing protein</fullName>
    </recommendedName>
</protein>
<dbReference type="EMBL" id="JAGYWB010000011">
    <property type="protein sequence ID" value="KAI0504195.1"/>
    <property type="molecule type" value="Genomic_DNA"/>
</dbReference>
<dbReference type="Proteomes" id="UP000829196">
    <property type="component" value="Unassembled WGS sequence"/>
</dbReference>
<dbReference type="PANTHER" id="PTHR44259">
    <property type="entry name" value="OS07G0183000 PROTEIN-RELATED"/>
    <property type="match status" value="1"/>
</dbReference>
<comment type="caution">
    <text evidence="2">The sequence shown here is derived from an EMBL/GenBank/DDBJ whole genome shotgun (WGS) entry which is preliminary data.</text>
</comment>
<dbReference type="InterPro" id="IPR050942">
    <property type="entry name" value="F-box_BR-signaling"/>
</dbReference>
<gene>
    <name evidence="2" type="ORF">KFK09_015145</name>
</gene>